<dbReference type="InterPro" id="IPR000878">
    <property type="entry name" value="4pyrrol_Mease"/>
</dbReference>
<keyword evidence="4 7" id="KW-0808">Transferase</keyword>
<evidence type="ECO:0000313" key="7">
    <source>
        <dbReference type="EMBL" id="MDJ1158838.1"/>
    </source>
</evidence>
<dbReference type="InterPro" id="IPR035996">
    <property type="entry name" value="4pyrrol_Methylase_sf"/>
</dbReference>
<evidence type="ECO:0000256" key="1">
    <source>
        <dbReference type="ARBA" id="ARBA00004953"/>
    </source>
</evidence>
<dbReference type="InterPro" id="IPR014776">
    <property type="entry name" value="4pyrrole_Mease_sub2"/>
</dbReference>
<dbReference type="NCBIfam" id="TIGR01466">
    <property type="entry name" value="cobJ_cbiH"/>
    <property type="match status" value="1"/>
</dbReference>
<feature type="domain" description="Tetrapyrrole methylase" evidence="6">
    <location>
        <begin position="5"/>
        <end position="213"/>
    </location>
</feature>
<dbReference type="CDD" id="cd11646">
    <property type="entry name" value="Precorrin_3B_C17_MT"/>
    <property type="match status" value="1"/>
</dbReference>
<dbReference type="InterPro" id="IPR051810">
    <property type="entry name" value="Precorrin_MeTrfase"/>
</dbReference>
<proteinExistence type="predicted"/>
<dbReference type="SUPFAM" id="SSF53790">
    <property type="entry name" value="Tetrapyrrole methylase"/>
    <property type="match status" value="1"/>
</dbReference>
<name>A0ABT7AHJ3_9HYPH</name>
<keyword evidence="2" id="KW-0169">Cobalamin biosynthesis</keyword>
<keyword evidence="3 7" id="KW-0489">Methyltransferase</keyword>
<evidence type="ECO:0000313" key="8">
    <source>
        <dbReference type="Proteomes" id="UP001321492"/>
    </source>
</evidence>
<evidence type="ECO:0000256" key="3">
    <source>
        <dbReference type="ARBA" id="ARBA00022603"/>
    </source>
</evidence>
<gene>
    <name evidence="7" type="primary">cobJ</name>
    <name evidence="7" type="ORF">QNA08_11395</name>
</gene>
<dbReference type="EC" id="2.1.1.131" evidence="7"/>
<evidence type="ECO:0000256" key="4">
    <source>
        <dbReference type="ARBA" id="ARBA00022679"/>
    </source>
</evidence>
<dbReference type="Gene3D" id="3.30.950.10">
    <property type="entry name" value="Methyltransferase, Cobalt-precorrin-4 Transmethylase, Domain 2"/>
    <property type="match status" value="1"/>
</dbReference>
<accession>A0ABT7AHJ3</accession>
<comment type="caution">
    <text evidence="7">The sequence shown here is derived from an EMBL/GenBank/DDBJ whole genome shotgun (WGS) entry which is preliminary data.</text>
</comment>
<dbReference type="PANTHER" id="PTHR47036:SF1">
    <property type="entry name" value="COBALT-FACTOR III C(17)-METHYLTRANSFERASE-RELATED"/>
    <property type="match status" value="1"/>
</dbReference>
<keyword evidence="5" id="KW-0949">S-adenosyl-L-methionine</keyword>
<dbReference type="Pfam" id="PF00590">
    <property type="entry name" value="TP_methylase"/>
    <property type="match status" value="1"/>
</dbReference>
<protein>
    <submittedName>
        <fullName evidence="7">Precorrin-3B C(17)-methyltransferase</fullName>
        <ecNumber evidence="7">2.1.1.131</ecNumber>
    </submittedName>
</protein>
<dbReference type="Proteomes" id="UP001321492">
    <property type="component" value="Unassembled WGS sequence"/>
</dbReference>
<dbReference type="GO" id="GO:0030789">
    <property type="term" value="F:precorrin-3B C17-methyltransferase activity"/>
    <property type="evidence" value="ECO:0007669"/>
    <property type="project" value="UniProtKB-EC"/>
</dbReference>
<organism evidence="7 8">
    <name type="scientific">Chelatococcus albus</name>
    <dbReference type="NCBI Taxonomy" id="3047466"/>
    <lineage>
        <taxon>Bacteria</taxon>
        <taxon>Pseudomonadati</taxon>
        <taxon>Pseudomonadota</taxon>
        <taxon>Alphaproteobacteria</taxon>
        <taxon>Hyphomicrobiales</taxon>
        <taxon>Chelatococcaceae</taxon>
        <taxon>Chelatococcus</taxon>
    </lineage>
</organism>
<dbReference type="EMBL" id="JASJEV010000006">
    <property type="protein sequence ID" value="MDJ1158838.1"/>
    <property type="molecule type" value="Genomic_DNA"/>
</dbReference>
<sequence length="253" mass="26303">MSGGLTVVGLGPGPAAWTTPAATAALAEATDLVGYGPYLDRLPDRPGQRRHASDNRVELERARHALALAAGGRQVAVVSGGDPGVFAMAAAVFEAVETGDPAWRGLDLRVEPGVTAMLAAAARVGAPLGHDFAALSLSDNLKPWEVIERRLRLAAEADLVLALYNPVSRARPQQLAQAFAVLGQIRDAGTPVVFARAVGRADERVTLATLAEVTDIAADMATMIIVGSSETRLVARAGGGAWVYTPRHYGGGR</sequence>
<dbReference type="GO" id="GO:0032259">
    <property type="term" value="P:methylation"/>
    <property type="evidence" value="ECO:0007669"/>
    <property type="project" value="UniProtKB-KW"/>
</dbReference>
<keyword evidence="8" id="KW-1185">Reference proteome</keyword>
<dbReference type="InterPro" id="IPR014777">
    <property type="entry name" value="4pyrrole_Mease_sub1"/>
</dbReference>
<dbReference type="PANTHER" id="PTHR47036">
    <property type="entry name" value="COBALT-FACTOR III C(17)-METHYLTRANSFERASE-RELATED"/>
    <property type="match status" value="1"/>
</dbReference>
<evidence type="ECO:0000259" key="6">
    <source>
        <dbReference type="Pfam" id="PF00590"/>
    </source>
</evidence>
<evidence type="ECO:0000256" key="2">
    <source>
        <dbReference type="ARBA" id="ARBA00022573"/>
    </source>
</evidence>
<dbReference type="InterPro" id="IPR006363">
    <property type="entry name" value="Cbl_synth_CobJ/CibH_dom"/>
</dbReference>
<comment type="pathway">
    <text evidence="1">Cofactor biosynthesis; adenosylcobalamin biosynthesis.</text>
</comment>
<reference evidence="7 8" key="1">
    <citation type="submission" date="2023-05" db="EMBL/GenBank/DDBJ databases">
        <title>Chelatococcus sp. nov., a moderately thermophilic bacterium isolated from hot spring microbial mat.</title>
        <authorList>
            <person name="Hu C.-J."/>
            <person name="Li W.-J."/>
        </authorList>
    </citation>
    <scope>NUCLEOTIDE SEQUENCE [LARGE SCALE GENOMIC DNA]</scope>
    <source>
        <strain evidence="7 8">SYSU G07232</strain>
    </source>
</reference>
<dbReference type="RefSeq" id="WP_283740831.1">
    <property type="nucleotide sequence ID" value="NZ_JASJEV010000006.1"/>
</dbReference>
<dbReference type="Gene3D" id="3.40.1010.10">
    <property type="entry name" value="Cobalt-precorrin-4 Transmethylase, Domain 1"/>
    <property type="match status" value="1"/>
</dbReference>
<evidence type="ECO:0000256" key="5">
    <source>
        <dbReference type="ARBA" id="ARBA00022691"/>
    </source>
</evidence>